<dbReference type="Gene3D" id="3.40.50.720">
    <property type="entry name" value="NAD(P)-binding Rossmann-like Domain"/>
    <property type="match status" value="1"/>
</dbReference>
<gene>
    <name evidence="3" type="ORF">IAA06_16625</name>
</gene>
<name>A0A9D2LWA6_9FIRM</name>
<reference evidence="3" key="1">
    <citation type="journal article" date="2021" name="PeerJ">
        <title>Extensive microbial diversity within the chicken gut microbiome revealed by metagenomics and culture.</title>
        <authorList>
            <person name="Gilroy R."/>
            <person name="Ravi A."/>
            <person name="Getino M."/>
            <person name="Pursley I."/>
            <person name="Horton D.L."/>
            <person name="Alikhan N.F."/>
            <person name="Baker D."/>
            <person name="Gharbi K."/>
            <person name="Hall N."/>
            <person name="Watson M."/>
            <person name="Adriaenssens E.M."/>
            <person name="Foster-Nyarko E."/>
            <person name="Jarju S."/>
            <person name="Secka A."/>
            <person name="Antonio M."/>
            <person name="Oren A."/>
            <person name="Chaudhuri R.R."/>
            <person name="La Ragione R."/>
            <person name="Hildebrand F."/>
            <person name="Pallen M.J."/>
        </authorList>
    </citation>
    <scope>NUCLEOTIDE SEQUENCE</scope>
    <source>
        <strain evidence="3">ChiSjej1B19-5720</strain>
    </source>
</reference>
<dbReference type="InterPro" id="IPR036291">
    <property type="entry name" value="NAD(P)-bd_dom_sf"/>
</dbReference>
<reference evidence="3" key="2">
    <citation type="submission" date="2021-04" db="EMBL/GenBank/DDBJ databases">
        <authorList>
            <person name="Gilroy R."/>
        </authorList>
    </citation>
    <scope>NUCLEOTIDE SEQUENCE</scope>
    <source>
        <strain evidence="3">ChiSjej1B19-5720</strain>
    </source>
</reference>
<dbReference type="Proteomes" id="UP000823842">
    <property type="component" value="Unassembled WGS sequence"/>
</dbReference>
<sequence length="362" mass="40283">MEKEKITLNNKTILVTGSPGFIGANLVLRLLKELSAGHILSLDNMNDYYDPALKEYRLSLIEKAAAGSPVKHTFIKGDLADKALIDQVFQTYQPDVVVNLAAQAGVRYSITNPDSYISSNLLGFYNILEACRHSYGEGKKGVEHLVYASSSSVYGGNKKVPFSTEDRVDNPVSLYAATKKSNELMAHAYSKLYNIPSTGLRFFTVYGPAGRPDMAYFGFTNKLLKGETIQIFNYGNCKRDFTYVDDIVEGVFRVMQGASMRTKGEDGLPVPPYAVYNIGGGQPENLMDFVTILSEELVRAKVLPQDFDFEAHRELVAMQPGDVPVTYADSEGLERDYGFTPKIDLRTGLRAFAQWYHAYYQA</sequence>
<evidence type="ECO:0000313" key="3">
    <source>
        <dbReference type="EMBL" id="HJB30398.1"/>
    </source>
</evidence>
<dbReference type="SUPFAM" id="SSF51735">
    <property type="entry name" value="NAD(P)-binding Rossmann-fold domains"/>
    <property type="match status" value="1"/>
</dbReference>
<accession>A0A9D2LWA6</accession>
<proteinExistence type="predicted"/>
<dbReference type="InterPro" id="IPR001509">
    <property type="entry name" value="Epimerase_deHydtase"/>
</dbReference>
<comment type="caution">
    <text evidence="3">The sequence shown here is derived from an EMBL/GenBank/DDBJ whole genome shotgun (WGS) entry which is preliminary data.</text>
</comment>
<dbReference type="EMBL" id="DWYZ01000318">
    <property type="protein sequence ID" value="HJB30398.1"/>
    <property type="molecule type" value="Genomic_DNA"/>
</dbReference>
<dbReference type="PRINTS" id="PR01713">
    <property type="entry name" value="NUCEPIMERASE"/>
</dbReference>
<organism evidence="3 4">
    <name type="scientific">Candidatus Blautia faecavium</name>
    <dbReference type="NCBI Taxonomy" id="2838487"/>
    <lineage>
        <taxon>Bacteria</taxon>
        <taxon>Bacillati</taxon>
        <taxon>Bacillota</taxon>
        <taxon>Clostridia</taxon>
        <taxon>Lachnospirales</taxon>
        <taxon>Lachnospiraceae</taxon>
        <taxon>Blautia</taxon>
    </lineage>
</organism>
<feature type="domain" description="NAD-dependent epimerase/dehydratase" evidence="2">
    <location>
        <begin position="13"/>
        <end position="263"/>
    </location>
</feature>
<evidence type="ECO:0000256" key="1">
    <source>
        <dbReference type="ARBA" id="ARBA00023027"/>
    </source>
</evidence>
<keyword evidence="1" id="KW-0520">NAD</keyword>
<dbReference type="AlphaFoldDB" id="A0A9D2LWA6"/>
<dbReference type="Pfam" id="PF01370">
    <property type="entry name" value="Epimerase"/>
    <property type="match status" value="1"/>
</dbReference>
<evidence type="ECO:0000313" key="4">
    <source>
        <dbReference type="Proteomes" id="UP000823842"/>
    </source>
</evidence>
<dbReference type="PANTHER" id="PTHR43574">
    <property type="entry name" value="EPIMERASE-RELATED"/>
    <property type="match status" value="1"/>
</dbReference>
<protein>
    <submittedName>
        <fullName evidence="3">NAD-dependent epimerase/dehydratase family protein</fullName>
    </submittedName>
</protein>
<evidence type="ECO:0000259" key="2">
    <source>
        <dbReference type="Pfam" id="PF01370"/>
    </source>
</evidence>